<evidence type="ECO:0000313" key="2">
    <source>
        <dbReference type="Proteomes" id="UP000499080"/>
    </source>
</evidence>
<dbReference type="InterPro" id="IPR012337">
    <property type="entry name" value="RNaseH-like_sf"/>
</dbReference>
<proteinExistence type="predicted"/>
<name>A0A4Y2LAQ5_ARAVE</name>
<keyword evidence="2" id="KW-1185">Reference proteome</keyword>
<dbReference type="SUPFAM" id="SSF53098">
    <property type="entry name" value="Ribonuclease H-like"/>
    <property type="match status" value="1"/>
</dbReference>
<comment type="caution">
    <text evidence="1">The sequence shown here is derived from an EMBL/GenBank/DDBJ whole genome shotgun (WGS) entry which is preliminary data.</text>
</comment>
<accession>A0A4Y2LAQ5</accession>
<sequence>MFWRLLCDIISCWKSRITIIEIVQENGFKINIYTDSQSSIEALWSSRPRFAFVIEAKKNLYLAGDSDGLACVEAHVGDMGNELADHHAKLPTTDGEDMNVLTQLSRVIQNYKKSNEILPI</sequence>
<evidence type="ECO:0000313" key="1">
    <source>
        <dbReference type="EMBL" id="GBN10656.1"/>
    </source>
</evidence>
<dbReference type="InterPro" id="IPR036397">
    <property type="entry name" value="RNaseH_sf"/>
</dbReference>
<dbReference type="OrthoDB" id="6437659at2759"/>
<evidence type="ECO:0008006" key="3">
    <source>
        <dbReference type="Google" id="ProtNLM"/>
    </source>
</evidence>
<protein>
    <recommendedName>
        <fullName evidence="3">RNase H type-1 domain-containing protein</fullName>
    </recommendedName>
</protein>
<dbReference type="EMBL" id="BGPR01005489">
    <property type="protein sequence ID" value="GBN10656.1"/>
    <property type="molecule type" value="Genomic_DNA"/>
</dbReference>
<dbReference type="Gene3D" id="3.30.420.10">
    <property type="entry name" value="Ribonuclease H-like superfamily/Ribonuclease H"/>
    <property type="match status" value="1"/>
</dbReference>
<dbReference type="Proteomes" id="UP000499080">
    <property type="component" value="Unassembled WGS sequence"/>
</dbReference>
<gene>
    <name evidence="1" type="ORF">AVEN_206245_1</name>
</gene>
<dbReference type="GO" id="GO:0003676">
    <property type="term" value="F:nucleic acid binding"/>
    <property type="evidence" value="ECO:0007669"/>
    <property type="project" value="InterPro"/>
</dbReference>
<dbReference type="AlphaFoldDB" id="A0A4Y2LAQ5"/>
<reference evidence="1 2" key="1">
    <citation type="journal article" date="2019" name="Sci. Rep.">
        <title>Orb-weaving spider Araneus ventricosus genome elucidates the spidroin gene catalogue.</title>
        <authorList>
            <person name="Kono N."/>
            <person name="Nakamura H."/>
            <person name="Ohtoshi R."/>
            <person name="Moran D.A.P."/>
            <person name="Shinohara A."/>
            <person name="Yoshida Y."/>
            <person name="Fujiwara M."/>
            <person name="Mori M."/>
            <person name="Tomita M."/>
            <person name="Arakawa K."/>
        </authorList>
    </citation>
    <scope>NUCLEOTIDE SEQUENCE [LARGE SCALE GENOMIC DNA]</scope>
</reference>
<organism evidence="1 2">
    <name type="scientific">Araneus ventricosus</name>
    <name type="common">Orbweaver spider</name>
    <name type="synonym">Epeira ventricosa</name>
    <dbReference type="NCBI Taxonomy" id="182803"/>
    <lineage>
        <taxon>Eukaryota</taxon>
        <taxon>Metazoa</taxon>
        <taxon>Ecdysozoa</taxon>
        <taxon>Arthropoda</taxon>
        <taxon>Chelicerata</taxon>
        <taxon>Arachnida</taxon>
        <taxon>Araneae</taxon>
        <taxon>Araneomorphae</taxon>
        <taxon>Entelegynae</taxon>
        <taxon>Araneoidea</taxon>
        <taxon>Araneidae</taxon>
        <taxon>Araneus</taxon>
    </lineage>
</organism>